<proteinExistence type="predicted"/>
<keyword evidence="4" id="KW-1185">Reference proteome</keyword>
<keyword evidence="2" id="KW-0472">Membrane</keyword>
<dbReference type="AlphaFoldDB" id="A0A0N4XXG0"/>
<evidence type="ECO:0000256" key="2">
    <source>
        <dbReference type="SAM" id="Phobius"/>
    </source>
</evidence>
<feature type="region of interest" description="Disordered" evidence="1">
    <location>
        <begin position="101"/>
        <end position="123"/>
    </location>
</feature>
<feature type="compositionally biased region" description="Basic and acidic residues" evidence="1">
    <location>
        <begin position="19"/>
        <end position="33"/>
    </location>
</feature>
<feature type="transmembrane region" description="Helical" evidence="2">
    <location>
        <begin position="44"/>
        <end position="61"/>
    </location>
</feature>
<protein>
    <submittedName>
        <fullName evidence="5">Transmembrane protein</fullName>
    </submittedName>
</protein>
<accession>A0A0N4XXG0</accession>
<dbReference type="WBParaSite" id="NBR_0000767201-mRNA-1">
    <property type="protein sequence ID" value="NBR_0000767201-mRNA-1"/>
    <property type="gene ID" value="NBR_0000767201"/>
</dbReference>
<dbReference type="OMA" id="LWIMFIY"/>
<reference evidence="3 4" key="2">
    <citation type="submission" date="2018-11" db="EMBL/GenBank/DDBJ databases">
        <authorList>
            <consortium name="Pathogen Informatics"/>
        </authorList>
    </citation>
    <scope>NUCLEOTIDE SEQUENCE [LARGE SCALE GENOMIC DNA]</scope>
</reference>
<feature type="transmembrane region" description="Helical" evidence="2">
    <location>
        <begin position="68"/>
        <end position="96"/>
    </location>
</feature>
<feature type="region of interest" description="Disordered" evidence="1">
    <location>
        <begin position="1"/>
        <end position="39"/>
    </location>
</feature>
<reference evidence="5" key="1">
    <citation type="submission" date="2017-02" db="UniProtKB">
        <authorList>
            <consortium name="WormBaseParasite"/>
        </authorList>
    </citation>
    <scope>IDENTIFICATION</scope>
</reference>
<name>A0A0N4XXG0_NIPBR</name>
<keyword evidence="2" id="KW-1133">Transmembrane helix</keyword>
<dbReference type="Proteomes" id="UP000271162">
    <property type="component" value="Unassembled WGS sequence"/>
</dbReference>
<dbReference type="EMBL" id="UYSL01019914">
    <property type="protein sequence ID" value="VDL71262.1"/>
    <property type="molecule type" value="Genomic_DNA"/>
</dbReference>
<evidence type="ECO:0000313" key="4">
    <source>
        <dbReference type="Proteomes" id="UP000271162"/>
    </source>
</evidence>
<evidence type="ECO:0000313" key="5">
    <source>
        <dbReference type="WBParaSite" id="NBR_0000767201-mRNA-1"/>
    </source>
</evidence>
<evidence type="ECO:0000313" key="3">
    <source>
        <dbReference type="EMBL" id="VDL71262.1"/>
    </source>
</evidence>
<sequence>MFKTILQVHPSSSSNIRSQEQDVKDKDDDDVKSYRPTPLSSTETLGIVAFLSAFSFVYLAYAQHHKVLFYTMTSLIALWIFFIYAAGIFCVLYMVVVGHPEVPRSSDDPERKDDDGQQQESHL</sequence>
<keyword evidence="2" id="KW-0812">Transmembrane</keyword>
<gene>
    <name evidence="3" type="ORF">NBR_LOCUS7673</name>
</gene>
<evidence type="ECO:0000256" key="1">
    <source>
        <dbReference type="SAM" id="MobiDB-lite"/>
    </source>
</evidence>
<organism evidence="5">
    <name type="scientific">Nippostrongylus brasiliensis</name>
    <name type="common">Rat hookworm</name>
    <dbReference type="NCBI Taxonomy" id="27835"/>
    <lineage>
        <taxon>Eukaryota</taxon>
        <taxon>Metazoa</taxon>
        <taxon>Ecdysozoa</taxon>
        <taxon>Nematoda</taxon>
        <taxon>Chromadorea</taxon>
        <taxon>Rhabditida</taxon>
        <taxon>Rhabditina</taxon>
        <taxon>Rhabditomorpha</taxon>
        <taxon>Strongyloidea</taxon>
        <taxon>Heligmosomidae</taxon>
        <taxon>Nippostrongylus</taxon>
    </lineage>
</organism>
<feature type="compositionally biased region" description="Polar residues" evidence="1">
    <location>
        <begin position="9"/>
        <end position="18"/>
    </location>
</feature>